<evidence type="ECO:0000313" key="2">
    <source>
        <dbReference type="EMBL" id="EDW26057.1"/>
    </source>
</evidence>
<dbReference type="Proteomes" id="UP000008744">
    <property type="component" value="Unassembled WGS sequence"/>
</dbReference>
<accession>B4HCC3</accession>
<keyword evidence="3" id="KW-1185">Reference proteome</keyword>
<reference evidence="2 3" key="1">
    <citation type="journal article" date="2007" name="Nature">
        <title>Evolution of genes and genomes on the Drosophila phylogeny.</title>
        <authorList>
            <consortium name="Drosophila 12 Genomes Consortium"/>
            <person name="Clark A.G."/>
            <person name="Eisen M.B."/>
            <person name="Smith D.R."/>
            <person name="Bergman C.M."/>
            <person name="Oliver B."/>
            <person name="Markow T.A."/>
            <person name="Kaufman T.C."/>
            <person name="Kellis M."/>
            <person name="Gelbart W."/>
            <person name="Iyer V.N."/>
            <person name="Pollard D.A."/>
            <person name="Sackton T.B."/>
            <person name="Larracuente A.M."/>
            <person name="Singh N.D."/>
            <person name="Abad J.P."/>
            <person name="Abt D.N."/>
            <person name="Adryan B."/>
            <person name="Aguade M."/>
            <person name="Akashi H."/>
            <person name="Anderson W.W."/>
            <person name="Aquadro C.F."/>
            <person name="Ardell D.H."/>
            <person name="Arguello R."/>
            <person name="Artieri C.G."/>
            <person name="Barbash D.A."/>
            <person name="Barker D."/>
            <person name="Barsanti P."/>
            <person name="Batterham P."/>
            <person name="Batzoglou S."/>
            <person name="Begun D."/>
            <person name="Bhutkar A."/>
            <person name="Blanco E."/>
            <person name="Bosak S.A."/>
            <person name="Bradley R.K."/>
            <person name="Brand A.D."/>
            <person name="Brent M.R."/>
            <person name="Brooks A.N."/>
            <person name="Brown R.H."/>
            <person name="Butlin R.K."/>
            <person name="Caggese C."/>
            <person name="Calvi B.R."/>
            <person name="Bernardo de Carvalho A."/>
            <person name="Caspi A."/>
            <person name="Castrezana S."/>
            <person name="Celniker S.E."/>
            <person name="Chang J.L."/>
            <person name="Chapple C."/>
            <person name="Chatterji S."/>
            <person name="Chinwalla A."/>
            <person name="Civetta A."/>
            <person name="Clifton S.W."/>
            <person name="Comeron J.M."/>
            <person name="Costello J.C."/>
            <person name="Coyne J.A."/>
            <person name="Daub J."/>
            <person name="David R.G."/>
            <person name="Delcher A.L."/>
            <person name="Delehaunty K."/>
            <person name="Do C.B."/>
            <person name="Ebling H."/>
            <person name="Edwards K."/>
            <person name="Eickbush T."/>
            <person name="Evans J.D."/>
            <person name="Filipski A."/>
            <person name="Findeiss S."/>
            <person name="Freyhult E."/>
            <person name="Fulton L."/>
            <person name="Fulton R."/>
            <person name="Garcia A.C."/>
            <person name="Gardiner A."/>
            <person name="Garfield D.A."/>
            <person name="Garvin B.E."/>
            <person name="Gibson G."/>
            <person name="Gilbert D."/>
            <person name="Gnerre S."/>
            <person name="Godfrey J."/>
            <person name="Good R."/>
            <person name="Gotea V."/>
            <person name="Gravely B."/>
            <person name="Greenberg A.J."/>
            <person name="Griffiths-Jones S."/>
            <person name="Gross S."/>
            <person name="Guigo R."/>
            <person name="Gustafson E.A."/>
            <person name="Haerty W."/>
            <person name="Hahn M.W."/>
            <person name="Halligan D.L."/>
            <person name="Halpern A.L."/>
            <person name="Halter G.M."/>
            <person name="Han M.V."/>
            <person name="Heger A."/>
            <person name="Hillier L."/>
            <person name="Hinrichs A.S."/>
            <person name="Holmes I."/>
            <person name="Hoskins R.A."/>
            <person name="Hubisz M.J."/>
            <person name="Hultmark D."/>
            <person name="Huntley M.A."/>
            <person name="Jaffe D.B."/>
            <person name="Jagadeeshan S."/>
            <person name="Jeck W.R."/>
            <person name="Johnson J."/>
            <person name="Jones C.D."/>
            <person name="Jordan W.C."/>
            <person name="Karpen G.H."/>
            <person name="Kataoka E."/>
            <person name="Keightley P.D."/>
            <person name="Kheradpour P."/>
            <person name="Kirkness E.F."/>
            <person name="Koerich L.B."/>
            <person name="Kristiansen K."/>
            <person name="Kudrna D."/>
            <person name="Kulathinal R.J."/>
            <person name="Kumar S."/>
            <person name="Kwok R."/>
            <person name="Lander E."/>
            <person name="Langley C.H."/>
            <person name="Lapoint R."/>
            <person name="Lazzaro B.P."/>
            <person name="Lee S.J."/>
            <person name="Levesque L."/>
            <person name="Li R."/>
            <person name="Lin C.F."/>
            <person name="Lin M.F."/>
            <person name="Lindblad-Toh K."/>
            <person name="Llopart A."/>
            <person name="Long M."/>
            <person name="Low L."/>
            <person name="Lozovsky E."/>
            <person name="Lu J."/>
            <person name="Luo M."/>
            <person name="Machado C.A."/>
            <person name="Makalowski W."/>
            <person name="Marzo M."/>
            <person name="Matsuda M."/>
            <person name="Matzkin L."/>
            <person name="McAllister B."/>
            <person name="McBride C.S."/>
            <person name="McKernan B."/>
            <person name="McKernan K."/>
            <person name="Mendez-Lago M."/>
            <person name="Minx P."/>
            <person name="Mollenhauer M.U."/>
            <person name="Montooth K."/>
            <person name="Mount S.M."/>
            <person name="Mu X."/>
            <person name="Myers E."/>
            <person name="Negre B."/>
            <person name="Newfeld S."/>
            <person name="Nielsen R."/>
            <person name="Noor M.A."/>
            <person name="O'Grady P."/>
            <person name="Pachter L."/>
            <person name="Papaceit M."/>
            <person name="Parisi M.J."/>
            <person name="Parisi M."/>
            <person name="Parts L."/>
            <person name="Pedersen J.S."/>
            <person name="Pesole G."/>
            <person name="Phillippy A.M."/>
            <person name="Ponting C.P."/>
            <person name="Pop M."/>
            <person name="Porcelli D."/>
            <person name="Powell J.R."/>
            <person name="Prohaska S."/>
            <person name="Pruitt K."/>
            <person name="Puig M."/>
            <person name="Quesneville H."/>
            <person name="Ram K.R."/>
            <person name="Rand D."/>
            <person name="Rasmussen M.D."/>
            <person name="Reed L.K."/>
            <person name="Reenan R."/>
            <person name="Reily A."/>
            <person name="Remington K.A."/>
            <person name="Rieger T.T."/>
            <person name="Ritchie M.G."/>
            <person name="Robin C."/>
            <person name="Rogers Y.H."/>
            <person name="Rohde C."/>
            <person name="Rozas J."/>
            <person name="Rubenfield M.J."/>
            <person name="Ruiz A."/>
            <person name="Russo S."/>
            <person name="Salzberg S.L."/>
            <person name="Sanchez-Gracia A."/>
            <person name="Saranga D.J."/>
            <person name="Sato H."/>
            <person name="Schaeffer S.W."/>
            <person name="Schatz M.C."/>
            <person name="Schlenke T."/>
            <person name="Schwartz R."/>
            <person name="Segarra C."/>
            <person name="Singh R.S."/>
            <person name="Sirot L."/>
            <person name="Sirota M."/>
            <person name="Sisneros N.B."/>
            <person name="Smith C.D."/>
            <person name="Smith T.F."/>
            <person name="Spieth J."/>
            <person name="Stage D.E."/>
            <person name="Stark A."/>
            <person name="Stephan W."/>
            <person name="Strausberg R.L."/>
            <person name="Strempel S."/>
            <person name="Sturgill D."/>
            <person name="Sutton G."/>
            <person name="Sutton G.G."/>
            <person name="Tao W."/>
            <person name="Teichmann S."/>
            <person name="Tobari Y.N."/>
            <person name="Tomimura Y."/>
            <person name="Tsolas J.M."/>
            <person name="Valente V.L."/>
            <person name="Venter E."/>
            <person name="Venter J.C."/>
            <person name="Vicario S."/>
            <person name="Vieira F.G."/>
            <person name="Vilella A.J."/>
            <person name="Villasante A."/>
            <person name="Walenz B."/>
            <person name="Wang J."/>
            <person name="Wasserman M."/>
            <person name="Watts T."/>
            <person name="Wilson D."/>
            <person name="Wilson R.K."/>
            <person name="Wing R.A."/>
            <person name="Wolfner M.F."/>
            <person name="Wong A."/>
            <person name="Wong G.K."/>
            <person name="Wu C.I."/>
            <person name="Wu G."/>
            <person name="Yamamoto D."/>
            <person name="Yang H.P."/>
            <person name="Yang S.P."/>
            <person name="Yorke J.A."/>
            <person name="Yoshida K."/>
            <person name="Zdobnov E."/>
            <person name="Zhang P."/>
            <person name="Zhang Y."/>
            <person name="Zimin A.V."/>
            <person name="Baldwin J."/>
            <person name="Abdouelleil A."/>
            <person name="Abdulkadir J."/>
            <person name="Abebe A."/>
            <person name="Abera B."/>
            <person name="Abreu J."/>
            <person name="Acer S.C."/>
            <person name="Aftuck L."/>
            <person name="Alexander A."/>
            <person name="An P."/>
            <person name="Anderson E."/>
            <person name="Anderson S."/>
            <person name="Arachi H."/>
            <person name="Azer M."/>
            <person name="Bachantsang P."/>
            <person name="Barry A."/>
            <person name="Bayul T."/>
            <person name="Berlin A."/>
            <person name="Bessette D."/>
            <person name="Bloom T."/>
            <person name="Blye J."/>
            <person name="Boguslavskiy L."/>
            <person name="Bonnet C."/>
            <person name="Boukhgalter B."/>
            <person name="Bourzgui I."/>
            <person name="Brown A."/>
            <person name="Cahill P."/>
            <person name="Channer S."/>
            <person name="Cheshatsang Y."/>
            <person name="Chuda L."/>
            <person name="Citroen M."/>
            <person name="Collymore A."/>
            <person name="Cooke P."/>
            <person name="Costello M."/>
            <person name="D'Aco K."/>
            <person name="Daza R."/>
            <person name="De Haan G."/>
            <person name="DeGray S."/>
            <person name="DeMaso C."/>
            <person name="Dhargay N."/>
            <person name="Dooley K."/>
            <person name="Dooley E."/>
            <person name="Doricent M."/>
            <person name="Dorje P."/>
            <person name="Dorjee K."/>
            <person name="Dupes A."/>
            <person name="Elong R."/>
            <person name="Falk J."/>
            <person name="Farina A."/>
            <person name="Faro S."/>
            <person name="Ferguson D."/>
            <person name="Fisher S."/>
            <person name="Foley C.D."/>
            <person name="Franke A."/>
            <person name="Friedrich D."/>
            <person name="Gadbois L."/>
            <person name="Gearin G."/>
            <person name="Gearin C.R."/>
            <person name="Giannoukos G."/>
            <person name="Goode T."/>
            <person name="Graham J."/>
            <person name="Grandbois E."/>
            <person name="Grewal S."/>
            <person name="Gyaltsen K."/>
            <person name="Hafez N."/>
            <person name="Hagos B."/>
            <person name="Hall J."/>
            <person name="Henson C."/>
            <person name="Hollinger A."/>
            <person name="Honan T."/>
            <person name="Huard M.D."/>
            <person name="Hughes L."/>
            <person name="Hurhula B."/>
            <person name="Husby M.E."/>
            <person name="Kamat A."/>
            <person name="Kanga B."/>
            <person name="Kashin S."/>
            <person name="Khazanovich D."/>
            <person name="Kisner P."/>
            <person name="Lance K."/>
            <person name="Lara M."/>
            <person name="Lee W."/>
            <person name="Lennon N."/>
            <person name="Letendre F."/>
            <person name="LeVine R."/>
            <person name="Lipovsky A."/>
            <person name="Liu X."/>
            <person name="Liu J."/>
            <person name="Liu S."/>
            <person name="Lokyitsang T."/>
            <person name="Lokyitsang Y."/>
            <person name="Lubonja R."/>
            <person name="Lui A."/>
            <person name="MacDonald P."/>
            <person name="Magnisalis V."/>
            <person name="Maru K."/>
            <person name="Matthews C."/>
            <person name="McCusker W."/>
            <person name="McDonough S."/>
            <person name="Mehta T."/>
            <person name="Meldrim J."/>
            <person name="Meneus L."/>
            <person name="Mihai O."/>
            <person name="Mihalev A."/>
            <person name="Mihova T."/>
            <person name="Mittelman R."/>
            <person name="Mlenga V."/>
            <person name="Montmayeur A."/>
            <person name="Mulrain L."/>
            <person name="Navidi A."/>
            <person name="Naylor J."/>
            <person name="Negash T."/>
            <person name="Nguyen T."/>
            <person name="Nguyen N."/>
            <person name="Nicol R."/>
            <person name="Norbu C."/>
            <person name="Norbu N."/>
            <person name="Novod N."/>
            <person name="O'Neill B."/>
            <person name="Osman S."/>
            <person name="Markiewicz E."/>
            <person name="Oyono O.L."/>
            <person name="Patti C."/>
            <person name="Phunkhang P."/>
            <person name="Pierre F."/>
            <person name="Priest M."/>
            <person name="Raghuraman S."/>
            <person name="Rege F."/>
            <person name="Reyes R."/>
            <person name="Rise C."/>
            <person name="Rogov P."/>
            <person name="Ross K."/>
            <person name="Ryan E."/>
            <person name="Settipalli S."/>
            <person name="Shea T."/>
            <person name="Sherpa N."/>
            <person name="Shi L."/>
            <person name="Shih D."/>
            <person name="Sparrow T."/>
            <person name="Spaulding J."/>
            <person name="Stalker J."/>
            <person name="Stange-Thomann N."/>
            <person name="Stavropoulos S."/>
            <person name="Stone C."/>
            <person name="Strader C."/>
            <person name="Tesfaye S."/>
            <person name="Thomson T."/>
            <person name="Thoulutsang Y."/>
            <person name="Thoulutsang D."/>
            <person name="Topham K."/>
            <person name="Topping I."/>
            <person name="Tsamla T."/>
            <person name="Vassiliev H."/>
            <person name="Vo A."/>
            <person name="Wangchuk T."/>
            <person name="Wangdi T."/>
            <person name="Weiand M."/>
            <person name="Wilkinson J."/>
            <person name="Wilson A."/>
            <person name="Yadav S."/>
            <person name="Young G."/>
            <person name="Yu Q."/>
            <person name="Zembek L."/>
            <person name="Zhong D."/>
            <person name="Zimmer A."/>
            <person name="Zwirko Z."/>
            <person name="Jaffe D.B."/>
            <person name="Alvarez P."/>
            <person name="Brockman W."/>
            <person name="Butler J."/>
            <person name="Chin C."/>
            <person name="Gnerre S."/>
            <person name="Grabherr M."/>
            <person name="Kleber M."/>
            <person name="Mauceli E."/>
            <person name="MacCallum I."/>
        </authorList>
    </citation>
    <scope>NUCLEOTIDE SEQUENCE [LARGE SCALE GENOMIC DNA]</scope>
    <source>
        <strain evidence="3">MSH-3 / Tucson 14011-0111.49</strain>
    </source>
</reference>
<protein>
    <submittedName>
        <fullName evidence="2">GL10071</fullName>
    </submittedName>
</protein>
<evidence type="ECO:0000313" key="3">
    <source>
        <dbReference type="Proteomes" id="UP000008744"/>
    </source>
</evidence>
<proteinExistence type="predicted"/>
<gene>
    <name evidence="2" type="primary">Dper\GL10071</name>
    <name evidence="2" type="ORF">Dper_GL10071</name>
</gene>
<evidence type="ECO:0000256" key="1">
    <source>
        <dbReference type="SAM" id="MobiDB-lite"/>
    </source>
</evidence>
<feature type="region of interest" description="Disordered" evidence="1">
    <location>
        <begin position="90"/>
        <end position="120"/>
    </location>
</feature>
<name>B4HCC3_DROPE</name>
<dbReference type="HOGENOM" id="CLU_2052022_0_0_1"/>
<organism evidence="3">
    <name type="scientific">Drosophila persimilis</name>
    <name type="common">Fruit fly</name>
    <dbReference type="NCBI Taxonomy" id="7234"/>
    <lineage>
        <taxon>Eukaryota</taxon>
        <taxon>Metazoa</taxon>
        <taxon>Ecdysozoa</taxon>
        <taxon>Arthropoda</taxon>
        <taxon>Hexapoda</taxon>
        <taxon>Insecta</taxon>
        <taxon>Pterygota</taxon>
        <taxon>Neoptera</taxon>
        <taxon>Endopterygota</taxon>
        <taxon>Diptera</taxon>
        <taxon>Brachycera</taxon>
        <taxon>Muscomorpha</taxon>
        <taxon>Ephydroidea</taxon>
        <taxon>Drosophilidae</taxon>
        <taxon>Drosophila</taxon>
        <taxon>Sophophora</taxon>
    </lineage>
</organism>
<dbReference type="OMA" id="LWQAWSK"/>
<dbReference type="AlphaFoldDB" id="B4HCC3"/>
<sequence length="120" mass="13910">MWGSAEDIFRKRDQLRRSPDNSLRPGGQVFTLGHLLIGQAFRSLPDALSSGTTYTKRCQRLSELKRRLWQAWSKDYLPISGSGWWSTKTTRVDHRHCNQSRRRSGWKSQGGRGADRGRRH</sequence>
<dbReference type="EMBL" id="CH479299">
    <property type="protein sequence ID" value="EDW26057.1"/>
    <property type="molecule type" value="Genomic_DNA"/>
</dbReference>